<feature type="domain" description="EamA" evidence="8">
    <location>
        <begin position="7"/>
        <end position="140"/>
    </location>
</feature>
<keyword evidence="3" id="KW-1003">Cell membrane</keyword>
<evidence type="ECO:0000256" key="1">
    <source>
        <dbReference type="ARBA" id="ARBA00004651"/>
    </source>
</evidence>
<evidence type="ECO:0000256" key="5">
    <source>
        <dbReference type="ARBA" id="ARBA00022989"/>
    </source>
</evidence>
<dbReference type="PANTHER" id="PTHR42920">
    <property type="entry name" value="OS03G0707200 PROTEIN-RELATED"/>
    <property type="match status" value="1"/>
</dbReference>
<feature type="transmembrane region" description="Helical" evidence="7">
    <location>
        <begin position="250"/>
        <end position="268"/>
    </location>
</feature>
<accession>A0A9W5W635</accession>
<evidence type="ECO:0000313" key="9">
    <source>
        <dbReference type="EMBL" id="EXX85206.1"/>
    </source>
</evidence>
<feature type="transmembrane region" description="Helical" evidence="7">
    <location>
        <begin position="219"/>
        <end position="238"/>
    </location>
</feature>
<name>A0A9W5W635_9BACL</name>
<keyword evidence="6 7" id="KW-0472">Membrane</keyword>
<comment type="similarity">
    <text evidence="2">Belongs to the EamA transporter family.</text>
</comment>
<feature type="transmembrane region" description="Helical" evidence="7">
    <location>
        <begin position="153"/>
        <end position="173"/>
    </location>
</feature>
<feature type="transmembrane region" description="Helical" evidence="7">
    <location>
        <begin position="96"/>
        <end position="115"/>
    </location>
</feature>
<dbReference type="InterPro" id="IPR000620">
    <property type="entry name" value="EamA_dom"/>
</dbReference>
<evidence type="ECO:0000256" key="3">
    <source>
        <dbReference type="ARBA" id="ARBA00022475"/>
    </source>
</evidence>
<dbReference type="EMBL" id="JFHU01000238">
    <property type="protein sequence ID" value="EXX85206.1"/>
    <property type="molecule type" value="Genomic_DNA"/>
</dbReference>
<comment type="subcellular location">
    <subcellularLocation>
        <location evidence="1">Cell membrane</location>
        <topology evidence="1">Multi-pass membrane protein</topology>
    </subcellularLocation>
</comment>
<dbReference type="Proteomes" id="UP000053750">
    <property type="component" value="Unassembled WGS sequence"/>
</dbReference>
<feature type="transmembrane region" description="Helical" evidence="7">
    <location>
        <begin position="274"/>
        <end position="291"/>
    </location>
</feature>
<dbReference type="GO" id="GO:0005886">
    <property type="term" value="C:plasma membrane"/>
    <property type="evidence" value="ECO:0007669"/>
    <property type="project" value="UniProtKB-SubCell"/>
</dbReference>
<dbReference type="InterPro" id="IPR051258">
    <property type="entry name" value="Diverse_Substrate_Transporter"/>
</dbReference>
<evidence type="ECO:0000259" key="8">
    <source>
        <dbReference type="Pfam" id="PF00892"/>
    </source>
</evidence>
<evidence type="ECO:0000313" key="10">
    <source>
        <dbReference type="Proteomes" id="UP000053750"/>
    </source>
</evidence>
<feature type="transmembrane region" description="Helical" evidence="7">
    <location>
        <begin position="185"/>
        <end position="207"/>
    </location>
</feature>
<evidence type="ECO:0000256" key="6">
    <source>
        <dbReference type="ARBA" id="ARBA00023136"/>
    </source>
</evidence>
<dbReference type="Pfam" id="PF00892">
    <property type="entry name" value="EamA"/>
    <property type="match status" value="2"/>
</dbReference>
<evidence type="ECO:0000256" key="2">
    <source>
        <dbReference type="ARBA" id="ARBA00007362"/>
    </source>
</evidence>
<feature type="transmembrane region" description="Helical" evidence="7">
    <location>
        <begin position="70"/>
        <end position="90"/>
    </location>
</feature>
<dbReference type="OrthoDB" id="9805239at2"/>
<keyword evidence="10" id="KW-1185">Reference proteome</keyword>
<evidence type="ECO:0000256" key="7">
    <source>
        <dbReference type="SAM" id="Phobius"/>
    </source>
</evidence>
<reference evidence="9 10" key="1">
    <citation type="submission" date="2014-02" db="EMBL/GenBank/DDBJ databases">
        <title>Genome sequence of Paenibacillus darwinianus reveals adaptive mechanisms for survival in Antarctic soils.</title>
        <authorList>
            <person name="Dsouza M."/>
            <person name="Taylor M.W."/>
            <person name="Turner S.J."/>
            <person name="Aislabie J."/>
        </authorList>
    </citation>
    <scope>NUCLEOTIDE SEQUENCE [LARGE SCALE GENOMIC DNA]</scope>
    <source>
        <strain evidence="9 10">CE1</strain>
    </source>
</reference>
<gene>
    <name evidence="9" type="ORF">BG53_09170</name>
</gene>
<dbReference type="SUPFAM" id="SSF103481">
    <property type="entry name" value="Multidrug resistance efflux transporter EmrE"/>
    <property type="match status" value="2"/>
</dbReference>
<evidence type="ECO:0000256" key="4">
    <source>
        <dbReference type="ARBA" id="ARBA00022692"/>
    </source>
</evidence>
<dbReference type="RefSeq" id="WP_051588070.1">
    <property type="nucleotide sequence ID" value="NZ_KK082189.1"/>
</dbReference>
<keyword evidence="5 7" id="KW-1133">Transmembrane helix</keyword>
<proteinExistence type="inferred from homology"/>
<sequence>MKLVNSPYLLLVLATCIWGSNFVAGKALVDSIPPVTLAATRWGIAFLCLLPFFGKDAWRQRQDYFRQWKMVLFLSVTGVAGFNTLTYMAVQFTGSINAALMNSATPILVLMLASLMMKERLAWAAIPGIAVSMAGVLWIVGRGSLKALLALSFNKGDLLMLLAVFCWALYSVGMKKAAGRFRPSALLLVQTAVATGLLLPLSALELLSVPGEIVWRPGLMIGIVYLGLFASIVAFLSWNRAIELAGPQRCAGYLNLIPLFSAVFATIFTGESIRFYHVLGALLIIAGVYMTNRTRKPVGLKEERPQPTG</sequence>
<feature type="transmembrane region" description="Helical" evidence="7">
    <location>
        <begin position="41"/>
        <end position="58"/>
    </location>
</feature>
<feature type="transmembrane region" description="Helical" evidence="7">
    <location>
        <begin position="122"/>
        <end position="141"/>
    </location>
</feature>
<keyword evidence="4 7" id="KW-0812">Transmembrane</keyword>
<organism evidence="9 10">
    <name type="scientific">Paenibacillus darwinianus</name>
    <dbReference type="NCBI Taxonomy" id="1380763"/>
    <lineage>
        <taxon>Bacteria</taxon>
        <taxon>Bacillati</taxon>
        <taxon>Bacillota</taxon>
        <taxon>Bacilli</taxon>
        <taxon>Bacillales</taxon>
        <taxon>Paenibacillaceae</taxon>
        <taxon>Paenibacillus</taxon>
    </lineage>
</organism>
<feature type="domain" description="EamA" evidence="8">
    <location>
        <begin position="155"/>
        <end position="292"/>
    </location>
</feature>
<dbReference type="AlphaFoldDB" id="A0A9W5W635"/>
<protein>
    <submittedName>
        <fullName evidence="9">Antibiotic transporter</fullName>
    </submittedName>
</protein>
<dbReference type="InterPro" id="IPR037185">
    <property type="entry name" value="EmrE-like"/>
</dbReference>
<dbReference type="PANTHER" id="PTHR42920:SF11">
    <property type="entry name" value="INNER MEMBRANE PROTEIN YTFF"/>
    <property type="match status" value="1"/>
</dbReference>
<comment type="caution">
    <text evidence="9">The sequence shown here is derived from an EMBL/GenBank/DDBJ whole genome shotgun (WGS) entry which is preliminary data.</text>
</comment>